<evidence type="ECO:0000313" key="3">
    <source>
        <dbReference type="Proteomes" id="UP000589351"/>
    </source>
</evidence>
<evidence type="ECO:0000313" key="2">
    <source>
        <dbReference type="EMBL" id="CAD2078610.1"/>
    </source>
</evidence>
<name>A0A6V7RM06_9STAP</name>
<sequence length="161" mass="18867">MDVKTMTDYAEQFCSKNFNINLMIPIRISSRMKNKLGAFVVKTKNRKIISEEIVISKSFVDNNSKAVILDVLYHECVHYALYKLGLPYKDQDQYFKDTLNKLGIAKSRSYKYKGIEHVYFCPTCSYQFTKRMKGYEKRYICRTCHSKFKYAGESSKKLGIV</sequence>
<dbReference type="EMBL" id="CAJEWD010000008">
    <property type="protein sequence ID" value="CAD2078610.1"/>
    <property type="molecule type" value="Genomic_DNA"/>
</dbReference>
<reference evidence="2 3" key="1">
    <citation type="submission" date="2020-07" db="EMBL/GenBank/DDBJ databases">
        <authorList>
            <person name="Criscuolo A."/>
        </authorList>
    </citation>
    <scope>NUCLEOTIDE SEQUENCE [LARGE SCALE GENOMIC DNA]</scope>
    <source>
        <strain evidence="2">CIP111649</strain>
    </source>
</reference>
<gene>
    <name evidence="2" type="ORF">JEODO184_01414</name>
</gene>
<dbReference type="GO" id="GO:0006950">
    <property type="term" value="P:response to stress"/>
    <property type="evidence" value="ECO:0007669"/>
    <property type="project" value="UniProtKB-ARBA"/>
</dbReference>
<dbReference type="Pfam" id="PF10263">
    <property type="entry name" value="SprT-like"/>
    <property type="match status" value="1"/>
</dbReference>
<feature type="domain" description="SprT-like" evidence="1">
    <location>
        <begin position="4"/>
        <end position="151"/>
    </location>
</feature>
<organism evidence="2 3">
    <name type="scientific">Jeotgalicoccus meleagridis</name>
    <dbReference type="NCBI Taxonomy" id="2759181"/>
    <lineage>
        <taxon>Bacteria</taxon>
        <taxon>Bacillati</taxon>
        <taxon>Bacillota</taxon>
        <taxon>Bacilli</taxon>
        <taxon>Bacillales</taxon>
        <taxon>Staphylococcaceae</taxon>
        <taxon>Jeotgalicoccus</taxon>
    </lineage>
</organism>
<dbReference type="AlphaFoldDB" id="A0A6V7RM06"/>
<evidence type="ECO:0000259" key="1">
    <source>
        <dbReference type="SMART" id="SM00731"/>
    </source>
</evidence>
<dbReference type="InterPro" id="IPR006640">
    <property type="entry name" value="SprT-like_domain"/>
</dbReference>
<comment type="caution">
    <text evidence="2">The sequence shown here is derived from an EMBL/GenBank/DDBJ whole genome shotgun (WGS) entry which is preliminary data.</text>
</comment>
<keyword evidence="3" id="KW-1185">Reference proteome</keyword>
<protein>
    <submittedName>
        <fullName evidence="2">Protein SprT-like protein</fullName>
    </submittedName>
</protein>
<dbReference type="Proteomes" id="UP000589351">
    <property type="component" value="Unassembled WGS sequence"/>
</dbReference>
<proteinExistence type="predicted"/>
<dbReference type="SMART" id="SM00731">
    <property type="entry name" value="SprT"/>
    <property type="match status" value="1"/>
</dbReference>
<accession>A0A6V7RM06</accession>